<evidence type="ECO:0000256" key="1">
    <source>
        <dbReference type="SAM" id="MobiDB-lite"/>
    </source>
</evidence>
<comment type="caution">
    <text evidence="2">The sequence shown here is derived from an EMBL/GenBank/DDBJ whole genome shotgun (WGS) entry which is preliminary data.</text>
</comment>
<evidence type="ECO:0000313" key="2">
    <source>
        <dbReference type="EMBL" id="KAF1846809.1"/>
    </source>
</evidence>
<gene>
    <name evidence="2" type="ORF">K460DRAFT_396118</name>
</gene>
<proteinExistence type="predicted"/>
<reference evidence="2" key="1">
    <citation type="submission" date="2020-01" db="EMBL/GenBank/DDBJ databases">
        <authorList>
            <consortium name="DOE Joint Genome Institute"/>
            <person name="Haridas S."/>
            <person name="Albert R."/>
            <person name="Binder M."/>
            <person name="Bloem J."/>
            <person name="Labutti K."/>
            <person name="Salamov A."/>
            <person name="Andreopoulos B."/>
            <person name="Baker S.E."/>
            <person name="Barry K."/>
            <person name="Bills G."/>
            <person name="Bluhm B.H."/>
            <person name="Cannon C."/>
            <person name="Castanera R."/>
            <person name="Culley D.E."/>
            <person name="Daum C."/>
            <person name="Ezra D."/>
            <person name="Gonzalez J.B."/>
            <person name="Henrissat B."/>
            <person name="Kuo A."/>
            <person name="Liang C."/>
            <person name="Lipzen A."/>
            <person name="Lutzoni F."/>
            <person name="Magnuson J."/>
            <person name="Mondo S."/>
            <person name="Nolan M."/>
            <person name="Ohm R."/>
            <person name="Pangilinan J."/>
            <person name="Park H.-J."/>
            <person name="Ramirez L."/>
            <person name="Alfaro M."/>
            <person name="Sun H."/>
            <person name="Tritt A."/>
            <person name="Yoshinaga Y."/>
            <person name="Zwiers L.-H."/>
            <person name="Turgeon B.G."/>
            <person name="Goodwin S.B."/>
            <person name="Spatafora J.W."/>
            <person name="Crous P.W."/>
            <person name="Grigoriev I.V."/>
        </authorList>
    </citation>
    <scope>NUCLEOTIDE SEQUENCE</scope>
    <source>
        <strain evidence="2">CBS 394.84</strain>
    </source>
</reference>
<evidence type="ECO:0000313" key="3">
    <source>
        <dbReference type="Proteomes" id="UP000800039"/>
    </source>
</evidence>
<dbReference type="OrthoDB" id="3801550at2759"/>
<sequence length="574" mass="64684">MSLPWANPRFLLGSTDQNRRTQFWVASLVSLHPPLPTSMPIDDYLRNTNACDFKLPCSDDQIRAETQEGPPRYELPEEDDSFLVVRRYLYELLTRSGWGVSDRYPVAVRCTVNNWIGKGGYFKKMYCTMDGLNTICPRCGMDDKGIEVAFESSIRDTITACIVYETRKLWEYKLHRVSKASIASEYLAIVAEEQQNLTATKRTAHLSPTDCLRPEVTSDQQSLHSDDQSVYSRHEMNNVGDHIPPRSFSLRHHPFLSRDRKLPSPYKGVSTYDLRSSTPAQRPASRARCWTTESLQRSISRMSSFNQRLQSSRVTSPEELKPHFKPQTELDGEINVVRFDDTGPEPVSLATNCRAVHVKPHRKVAWDPTHSLSPMASRPFSPLAFFKTRLAGKEPPSSAPTPPDDPKAKSSGDAQIKKRKSFQSRLAEATTVGYYGRHEVNRRRYVTCNAGRRDAVSVYQPTGMIQYSTSSTSTRVKVSSQPSLNPVSELGEELRDLATARPSQRSSNVARVAPDTKISSDSTTPITAAGKEAVELDFGEVKTLNYHAKPPTPKRRFLVRRIGKIFGKIGQRKK</sequence>
<organism evidence="2 3">
    <name type="scientific">Cucurbitaria berberidis CBS 394.84</name>
    <dbReference type="NCBI Taxonomy" id="1168544"/>
    <lineage>
        <taxon>Eukaryota</taxon>
        <taxon>Fungi</taxon>
        <taxon>Dikarya</taxon>
        <taxon>Ascomycota</taxon>
        <taxon>Pezizomycotina</taxon>
        <taxon>Dothideomycetes</taxon>
        <taxon>Pleosporomycetidae</taxon>
        <taxon>Pleosporales</taxon>
        <taxon>Pleosporineae</taxon>
        <taxon>Cucurbitariaceae</taxon>
        <taxon>Cucurbitaria</taxon>
    </lineage>
</organism>
<name>A0A9P4GJY0_9PLEO</name>
<feature type="region of interest" description="Disordered" evidence="1">
    <location>
        <begin position="301"/>
        <end position="324"/>
    </location>
</feature>
<protein>
    <submittedName>
        <fullName evidence="2">Uncharacterized protein</fullName>
    </submittedName>
</protein>
<dbReference type="GeneID" id="63853334"/>
<feature type="region of interest" description="Disordered" evidence="1">
    <location>
        <begin position="391"/>
        <end position="422"/>
    </location>
</feature>
<dbReference type="RefSeq" id="XP_040789372.1">
    <property type="nucleotide sequence ID" value="XM_040936083.1"/>
</dbReference>
<feature type="region of interest" description="Disordered" evidence="1">
    <location>
        <begin position="208"/>
        <end position="228"/>
    </location>
</feature>
<accession>A0A9P4GJY0</accession>
<feature type="compositionally biased region" description="Polar residues" evidence="1">
    <location>
        <begin position="301"/>
        <end position="315"/>
    </location>
</feature>
<feature type="region of interest" description="Disordered" evidence="1">
    <location>
        <begin position="259"/>
        <end position="289"/>
    </location>
</feature>
<feature type="region of interest" description="Disordered" evidence="1">
    <location>
        <begin position="501"/>
        <end position="524"/>
    </location>
</feature>
<dbReference type="EMBL" id="ML976616">
    <property type="protein sequence ID" value="KAF1846809.1"/>
    <property type="molecule type" value="Genomic_DNA"/>
</dbReference>
<dbReference type="Proteomes" id="UP000800039">
    <property type="component" value="Unassembled WGS sequence"/>
</dbReference>
<keyword evidence="3" id="KW-1185">Reference proteome</keyword>
<dbReference type="AlphaFoldDB" id="A0A9P4GJY0"/>